<keyword evidence="2" id="KW-1185">Reference proteome</keyword>
<organism evidence="3">
    <name type="scientific">Onchocerca flexuosa</name>
    <dbReference type="NCBI Taxonomy" id="387005"/>
    <lineage>
        <taxon>Eukaryota</taxon>
        <taxon>Metazoa</taxon>
        <taxon>Ecdysozoa</taxon>
        <taxon>Nematoda</taxon>
        <taxon>Chromadorea</taxon>
        <taxon>Rhabditida</taxon>
        <taxon>Spirurina</taxon>
        <taxon>Spiruromorpha</taxon>
        <taxon>Filarioidea</taxon>
        <taxon>Onchocercidae</taxon>
        <taxon>Onchocerca</taxon>
    </lineage>
</organism>
<gene>
    <name evidence="1" type="ORF">X798_03081</name>
</gene>
<reference evidence="3" key="2">
    <citation type="submission" date="2016-06" db="UniProtKB">
        <authorList>
            <consortium name="WormBaseParasite"/>
        </authorList>
    </citation>
    <scope>IDENTIFICATION</scope>
</reference>
<dbReference type="EMBL" id="KZ269990">
    <property type="protein sequence ID" value="OZC09975.1"/>
    <property type="molecule type" value="Genomic_DNA"/>
</dbReference>
<proteinExistence type="predicted"/>
<sequence>MAFDVPDGWMDRWNGSLEQIIIASPLSQTSALKALYRCCVNCLSSLSRQQTVKKQGQGVYCDVQVMMTGSVTYSIYLLLKKNEGEGTTSHPGWIVLDNLDWGGAPRSFRGRSRMRCLPLLVTHFIHPSGHR</sequence>
<dbReference type="OrthoDB" id="10282223at2759"/>
<accession>A0A183H3J5</accession>
<evidence type="ECO:0000313" key="3">
    <source>
        <dbReference type="WBParaSite" id="OFLC_0000205401-mRNA-1"/>
    </source>
</evidence>
<dbReference type="WBParaSite" id="OFLC_0000205401-mRNA-1">
    <property type="protein sequence ID" value="OFLC_0000205401-mRNA-1"/>
    <property type="gene ID" value="OFLC_0000205401"/>
</dbReference>
<evidence type="ECO:0000313" key="1">
    <source>
        <dbReference type="EMBL" id="OZC09975.1"/>
    </source>
</evidence>
<dbReference type="AlphaFoldDB" id="A0A183H3J5"/>
<evidence type="ECO:0000313" key="2">
    <source>
        <dbReference type="Proteomes" id="UP000242913"/>
    </source>
</evidence>
<name>A0A183H3J5_9BILA</name>
<protein>
    <submittedName>
        <fullName evidence="3">Transposase</fullName>
    </submittedName>
</protein>
<dbReference type="Proteomes" id="UP000242913">
    <property type="component" value="Unassembled WGS sequence"/>
</dbReference>
<reference evidence="1 2" key="1">
    <citation type="submission" date="2015-12" db="EMBL/GenBank/DDBJ databases">
        <title>Draft genome of the nematode, Onchocerca flexuosa.</title>
        <authorList>
            <person name="Mitreva M."/>
        </authorList>
    </citation>
    <scope>NUCLEOTIDE SEQUENCE [LARGE SCALE GENOMIC DNA]</scope>
    <source>
        <strain evidence="1">Red Deer</strain>
    </source>
</reference>